<dbReference type="InterPro" id="IPR036291">
    <property type="entry name" value="NAD(P)-bd_dom_sf"/>
</dbReference>
<feature type="domain" description="NmrA-like" evidence="1">
    <location>
        <begin position="2"/>
        <end position="276"/>
    </location>
</feature>
<evidence type="ECO:0000313" key="2">
    <source>
        <dbReference type="EMBL" id="MDP1451585.1"/>
    </source>
</evidence>
<sequence length="286" mass="31439">MKILVTGASGHLGSKIVENLVKRVPTSEIIAGVRDTQSVRAKAFATQGIEIRETDFDKKETLVEAFQAVDRVFIVSTRVDVEATIHQQTYAVEAAKEAGVTQMVYSSAPRADVSEFFLAEVHRIREDIIKESGIPYVFVRNNWYVENELGTIQQCLNGAPWVTSAGEGKVGWVYRPDLAEVTANILAGEGHENKAYELAGENLTQQQFVDAVNEVTGKEIEVMNVDDASFGKMLKEANLPEEVVAISVMVQQCIREGGLESAHSDLEMLLGRNPTSVKEALQQLLS</sequence>
<dbReference type="Pfam" id="PF05368">
    <property type="entry name" value="NmrA"/>
    <property type="match status" value="1"/>
</dbReference>
<gene>
    <name evidence="2" type="ORF">Q8G36_10950</name>
</gene>
<accession>A0AA90PG25</accession>
<dbReference type="SUPFAM" id="SSF51735">
    <property type="entry name" value="NAD(P)-binding Rossmann-fold domains"/>
    <property type="match status" value="1"/>
</dbReference>
<name>A0AA90PG25_9BACI</name>
<dbReference type="EC" id="1.6.5.2" evidence="2"/>
<dbReference type="Proteomes" id="UP001178275">
    <property type="component" value="Unassembled WGS sequence"/>
</dbReference>
<dbReference type="AlphaFoldDB" id="A0AA90PG25"/>
<dbReference type="PANTHER" id="PTHR47129">
    <property type="entry name" value="QUINONE OXIDOREDUCTASE 2"/>
    <property type="match status" value="1"/>
</dbReference>
<protein>
    <submittedName>
        <fullName evidence="2">SDR family oxidoreductase</fullName>
        <ecNumber evidence="2">1.6.5.2</ecNumber>
    </submittedName>
</protein>
<dbReference type="PANTHER" id="PTHR47129:SF1">
    <property type="entry name" value="NMRA-LIKE DOMAIN-CONTAINING PROTEIN"/>
    <property type="match status" value="1"/>
</dbReference>
<dbReference type="GO" id="GO:0003955">
    <property type="term" value="F:NAD(P)H dehydrogenase (quinone) activity"/>
    <property type="evidence" value="ECO:0007669"/>
    <property type="project" value="UniProtKB-EC"/>
</dbReference>
<organism evidence="2 3">
    <name type="scientific">Peribacillus frigoritolerans</name>
    <dbReference type="NCBI Taxonomy" id="450367"/>
    <lineage>
        <taxon>Bacteria</taxon>
        <taxon>Bacillati</taxon>
        <taxon>Bacillota</taxon>
        <taxon>Bacilli</taxon>
        <taxon>Bacillales</taxon>
        <taxon>Bacillaceae</taxon>
        <taxon>Peribacillus</taxon>
    </lineage>
</organism>
<evidence type="ECO:0000259" key="1">
    <source>
        <dbReference type="Pfam" id="PF05368"/>
    </source>
</evidence>
<dbReference type="EMBL" id="JAUUTW010000009">
    <property type="protein sequence ID" value="MDP1451585.1"/>
    <property type="molecule type" value="Genomic_DNA"/>
</dbReference>
<proteinExistence type="predicted"/>
<dbReference type="CDD" id="cd05269">
    <property type="entry name" value="TMR_SDR_a"/>
    <property type="match status" value="1"/>
</dbReference>
<comment type="caution">
    <text evidence="2">The sequence shown here is derived from an EMBL/GenBank/DDBJ whole genome shotgun (WGS) entry which is preliminary data.</text>
</comment>
<keyword evidence="2" id="KW-0560">Oxidoreductase</keyword>
<dbReference type="Gene3D" id="3.90.25.10">
    <property type="entry name" value="UDP-galactose 4-epimerase, domain 1"/>
    <property type="match status" value="1"/>
</dbReference>
<reference evidence="2" key="1">
    <citation type="submission" date="2023-07" db="EMBL/GenBank/DDBJ databases">
        <title>Murine gut Bacillus species.</title>
        <authorList>
            <person name="Gutman E."/>
            <person name="Hashuel R."/>
            <person name="Litvak Y."/>
        </authorList>
    </citation>
    <scope>NUCLEOTIDE SEQUENCE</scope>
    <source>
        <strain evidence="2">RU293</strain>
    </source>
</reference>
<evidence type="ECO:0000313" key="3">
    <source>
        <dbReference type="Proteomes" id="UP001178275"/>
    </source>
</evidence>
<dbReference type="InterPro" id="IPR008030">
    <property type="entry name" value="NmrA-like"/>
</dbReference>
<dbReference type="InterPro" id="IPR052718">
    <property type="entry name" value="NmrA-type_oxidoreductase"/>
</dbReference>
<dbReference type="RefSeq" id="WP_305160196.1">
    <property type="nucleotide sequence ID" value="NZ_JAUUTW010000009.1"/>
</dbReference>
<dbReference type="Gene3D" id="3.40.50.720">
    <property type="entry name" value="NAD(P)-binding Rossmann-like Domain"/>
    <property type="match status" value="1"/>
</dbReference>